<proteinExistence type="predicted"/>
<evidence type="ECO:0000313" key="2">
    <source>
        <dbReference type="Proteomes" id="UP000095488"/>
    </source>
</evidence>
<dbReference type="EMBL" id="CYZR01000008">
    <property type="protein sequence ID" value="CUO18707.1"/>
    <property type="molecule type" value="Genomic_DNA"/>
</dbReference>
<dbReference type="RefSeq" id="WP_256437743.1">
    <property type="nucleotide sequence ID" value="NZ_BCMV01000009.1"/>
</dbReference>
<evidence type="ECO:0000313" key="1">
    <source>
        <dbReference type="EMBL" id="CUO18707.1"/>
    </source>
</evidence>
<comment type="caution">
    <text evidence="1">The sequence shown here is derived from an EMBL/GenBank/DDBJ whole genome shotgun (WGS) entry which is preliminary data.</text>
</comment>
<gene>
    <name evidence="1" type="ORF">ERS852473_02155</name>
</gene>
<protein>
    <submittedName>
        <fullName evidence="1">Uncharacterized protein</fullName>
    </submittedName>
</protein>
<organism evidence="1 2">
    <name type="scientific">Sarcina ventriculi</name>
    <name type="common">Clostridium ventriculi</name>
    <dbReference type="NCBI Taxonomy" id="1267"/>
    <lineage>
        <taxon>Bacteria</taxon>
        <taxon>Bacillati</taxon>
        <taxon>Bacillota</taxon>
        <taxon>Clostridia</taxon>
        <taxon>Eubacteriales</taxon>
        <taxon>Clostridiaceae</taxon>
        <taxon>Sarcina</taxon>
    </lineage>
</organism>
<accession>A0ABP2AUQ6</accession>
<sequence length="42" mass="4829">MTRFSTVNADTLLMVESLNRKNEKTNKKGTKLSQLFASLQRK</sequence>
<name>A0ABP2AUQ6_SARVE</name>
<reference evidence="1 2" key="1">
    <citation type="submission" date="2015-09" db="EMBL/GenBank/DDBJ databases">
        <authorList>
            <consortium name="Pathogen Informatics"/>
            <person name="Wu L."/>
            <person name="Ma J."/>
        </authorList>
    </citation>
    <scope>NUCLEOTIDE SEQUENCE [LARGE SCALE GENOMIC DNA]</scope>
    <source>
        <strain evidence="1 2">2789STDY5834858</strain>
    </source>
</reference>
<keyword evidence="2" id="KW-1185">Reference proteome</keyword>
<dbReference type="Proteomes" id="UP000095488">
    <property type="component" value="Unassembled WGS sequence"/>
</dbReference>